<keyword evidence="2" id="KW-0813">Transport</keyword>
<dbReference type="InterPro" id="IPR010104">
    <property type="entry name" value="TonB_rcpt_bac"/>
</dbReference>
<evidence type="ECO:0000256" key="1">
    <source>
        <dbReference type="ARBA" id="ARBA00004442"/>
    </source>
</evidence>
<organism evidence="10 11">
    <name type="scientific">Nitrospirillum amazonense</name>
    <dbReference type="NCBI Taxonomy" id="28077"/>
    <lineage>
        <taxon>Bacteria</taxon>
        <taxon>Pseudomonadati</taxon>
        <taxon>Pseudomonadota</taxon>
        <taxon>Alphaproteobacteria</taxon>
        <taxon>Rhodospirillales</taxon>
        <taxon>Azospirillaceae</taxon>
        <taxon>Nitrospirillum</taxon>
    </lineage>
</organism>
<keyword evidence="5 7" id="KW-0472">Membrane</keyword>
<dbReference type="GO" id="GO:0009279">
    <property type="term" value="C:cell outer membrane"/>
    <property type="evidence" value="ECO:0007669"/>
    <property type="project" value="UniProtKB-SubCell"/>
</dbReference>
<keyword evidence="8" id="KW-0732">Signal</keyword>
<dbReference type="InterPro" id="IPR012910">
    <property type="entry name" value="Plug_dom"/>
</dbReference>
<keyword evidence="10" id="KW-0675">Receptor</keyword>
<evidence type="ECO:0000256" key="5">
    <source>
        <dbReference type="ARBA" id="ARBA00023136"/>
    </source>
</evidence>
<name>A0A560F0T3_9PROT</name>
<dbReference type="InterPro" id="IPR036942">
    <property type="entry name" value="Beta-barrel_TonB_sf"/>
</dbReference>
<dbReference type="Gene3D" id="2.170.130.10">
    <property type="entry name" value="TonB-dependent receptor, plug domain"/>
    <property type="match status" value="1"/>
</dbReference>
<keyword evidence="6" id="KW-0998">Cell outer membrane</keyword>
<dbReference type="Pfam" id="PF07715">
    <property type="entry name" value="Plug"/>
    <property type="match status" value="1"/>
</dbReference>
<dbReference type="PANTHER" id="PTHR40980:SF3">
    <property type="entry name" value="TONB-DEPENDENT RECEPTOR-LIKE BETA-BARREL DOMAIN-CONTAINING PROTEIN"/>
    <property type="match status" value="1"/>
</dbReference>
<evidence type="ECO:0000259" key="9">
    <source>
        <dbReference type="SMART" id="SM00965"/>
    </source>
</evidence>
<keyword evidence="3" id="KW-0406">Ion transport</keyword>
<keyword evidence="11" id="KW-1185">Reference proteome</keyword>
<feature type="chain" id="PRO_5021919268" evidence="8">
    <location>
        <begin position="42"/>
        <end position="981"/>
    </location>
</feature>
<dbReference type="InterPro" id="IPR000531">
    <property type="entry name" value="Beta-barrel_TonB"/>
</dbReference>
<sequence>MKNLDTPLTGTLRRLRRLRASASALALATAALTATAPAAPAAQSVTQFTIAAGDLRGALNAFSRATGMQVLADPALLDGKRTGGLNGAFSTPDALGRLLAGTGLDYTLDGDSVVLKMGATKAVTAAPAATAPAGSLVAADASPLEEIVVTGFAGSVTRALDTKRQADNVVDAISAEDIGKFPSQNVAEAMQHIPGVTISRDRGEGLFVRIRGLGPDFEVTTLNGRSMAVNENVRDSGQSGRNFRFDTLPSELVSGIEVVKSPLASQDEGAIGGLVNIRTFRPLELGDLTFTGSASGSYAQLADAADPHVSGLTSWNNDAKTFGVLLAAVYDERTVRQDRVLGSNWTLYPNGIDTNGDGKADSGAVIDASGVRPTLEMQHSRRVGMNAAAQWAPNDNLEVGLDVLFTRLNMHYDEKTYSADWTISKAVPGSVSIRDGAVVAATAPVSVQIGREESDLLHTNYQVGLNGKYRIAGWTLSADGAYNRADSGTPTPIRRSRILGSAGQVSFSMPSSDDGVPSLNYLTADLNSITLLPGRRLEWRTENAKDTEGAIQFDAEHDLDWGPFSKIQMGAKYRDRGRDYDRRDLTITQNIAGQYFPASYYDSFPVSGFLADASGTLPRTWLVPDTSAFYSRMDPNLVNQPLTAADQRNSYKVTETIGAGYVMTSLSTTLFGLPLRGDAGVRVTNTDQTSSGSATSGTKAIPVRYERIYTNALPSANLVLELQPDVQLHLAASKVITRPSLSSLGPQITLNSSNTIFTASGGNPQLRPYEAWQYDASAEWYFTRSSALIADFFYKDISTFTFNQVTPLVVDGQNYLLTAPVNGGGAHVIGGELAYQQLFTFLPAPFDGLGFLANLTITNSGATYHDITTGRFFEADLAGVARHSYNLTAFYEKGPIGVRAAYSWTGNILNQVGTNGLSSVNDRAFGTLDLNATYAVDDHLTLTAEAINVTGAAQSQYVNNGIFATYTDFGRTFRFGVRAKY</sequence>
<keyword evidence="4" id="KW-0408">Iron</keyword>
<gene>
    <name evidence="10" type="ORF">FBZ88_13148</name>
</gene>
<evidence type="ECO:0000256" key="2">
    <source>
        <dbReference type="ARBA" id="ARBA00022448"/>
    </source>
</evidence>
<dbReference type="CDD" id="cd01347">
    <property type="entry name" value="ligand_gated_channel"/>
    <property type="match status" value="1"/>
</dbReference>
<dbReference type="PANTHER" id="PTHR40980">
    <property type="entry name" value="PLUG DOMAIN-CONTAINING PROTEIN"/>
    <property type="match status" value="1"/>
</dbReference>
<comment type="subcellular location">
    <subcellularLocation>
        <location evidence="1 7">Cell outer membrane</location>
    </subcellularLocation>
</comment>
<accession>A0A560F0T3</accession>
<dbReference type="AlphaFoldDB" id="A0A560F0T3"/>
<dbReference type="Gene3D" id="2.40.170.20">
    <property type="entry name" value="TonB-dependent receptor, beta-barrel domain"/>
    <property type="match status" value="1"/>
</dbReference>
<evidence type="ECO:0000313" key="11">
    <source>
        <dbReference type="Proteomes" id="UP000316545"/>
    </source>
</evidence>
<evidence type="ECO:0000256" key="8">
    <source>
        <dbReference type="SAM" id="SignalP"/>
    </source>
</evidence>
<dbReference type="Proteomes" id="UP000316545">
    <property type="component" value="Unassembled WGS sequence"/>
</dbReference>
<dbReference type="Pfam" id="PF07660">
    <property type="entry name" value="STN"/>
    <property type="match status" value="1"/>
</dbReference>
<comment type="similarity">
    <text evidence="7">Belongs to the TonB-dependent receptor family.</text>
</comment>
<dbReference type="RefSeq" id="WP_145620316.1">
    <property type="nucleotide sequence ID" value="NZ_VITO01000031.1"/>
</dbReference>
<protein>
    <submittedName>
        <fullName evidence="10">TonB-dependent receptor</fullName>
    </submittedName>
</protein>
<evidence type="ECO:0000256" key="3">
    <source>
        <dbReference type="ARBA" id="ARBA00022496"/>
    </source>
</evidence>
<feature type="domain" description="Secretin/TonB short N-terminal" evidence="9">
    <location>
        <begin position="68"/>
        <end position="118"/>
    </location>
</feature>
<comment type="caution">
    <text evidence="10">The sequence shown here is derived from an EMBL/GenBank/DDBJ whole genome shotgun (WGS) entry which is preliminary data.</text>
</comment>
<evidence type="ECO:0000256" key="7">
    <source>
        <dbReference type="RuleBase" id="RU003357"/>
    </source>
</evidence>
<dbReference type="InterPro" id="IPR037066">
    <property type="entry name" value="Plug_dom_sf"/>
</dbReference>
<keyword evidence="3" id="KW-0410">Iron transport</keyword>
<dbReference type="EMBL" id="VITO01000031">
    <property type="protein sequence ID" value="TWB15207.1"/>
    <property type="molecule type" value="Genomic_DNA"/>
</dbReference>
<proteinExistence type="inferred from homology"/>
<evidence type="ECO:0000256" key="4">
    <source>
        <dbReference type="ARBA" id="ARBA00023004"/>
    </source>
</evidence>
<dbReference type="NCBIfam" id="TIGR01782">
    <property type="entry name" value="TonB-Xanth-Caul"/>
    <property type="match status" value="1"/>
</dbReference>
<dbReference type="InterPro" id="IPR011662">
    <property type="entry name" value="Secretin/TonB_short_N"/>
</dbReference>
<dbReference type="Gene3D" id="3.55.50.30">
    <property type="match status" value="1"/>
</dbReference>
<feature type="signal peptide" evidence="8">
    <location>
        <begin position="1"/>
        <end position="41"/>
    </location>
</feature>
<dbReference type="PROSITE" id="PS51318">
    <property type="entry name" value="TAT"/>
    <property type="match status" value="1"/>
</dbReference>
<dbReference type="SUPFAM" id="SSF56935">
    <property type="entry name" value="Porins"/>
    <property type="match status" value="1"/>
</dbReference>
<dbReference type="InterPro" id="IPR006311">
    <property type="entry name" value="TAT_signal"/>
</dbReference>
<dbReference type="SMART" id="SM00965">
    <property type="entry name" value="STN"/>
    <property type="match status" value="1"/>
</dbReference>
<evidence type="ECO:0000256" key="6">
    <source>
        <dbReference type="ARBA" id="ARBA00023237"/>
    </source>
</evidence>
<keyword evidence="7" id="KW-0798">TonB box</keyword>
<evidence type="ECO:0000313" key="10">
    <source>
        <dbReference type="EMBL" id="TWB15207.1"/>
    </source>
</evidence>
<reference evidence="10 11" key="1">
    <citation type="submission" date="2019-06" db="EMBL/GenBank/DDBJ databases">
        <title>Genomic Encyclopedia of Type Strains, Phase IV (KMG-V): Genome sequencing to study the core and pangenomes of soil and plant-associated prokaryotes.</title>
        <authorList>
            <person name="Whitman W."/>
        </authorList>
    </citation>
    <scope>NUCLEOTIDE SEQUENCE [LARGE SCALE GENOMIC DNA]</scope>
    <source>
        <strain evidence="10 11">BR 11865</strain>
    </source>
</reference>
<dbReference type="Pfam" id="PF00593">
    <property type="entry name" value="TonB_dep_Rec_b-barrel"/>
    <property type="match status" value="1"/>
</dbReference>
<dbReference type="GO" id="GO:0006826">
    <property type="term" value="P:iron ion transport"/>
    <property type="evidence" value="ECO:0007669"/>
    <property type="project" value="UniProtKB-KW"/>
</dbReference>